<feature type="transmembrane region" description="Helical" evidence="1">
    <location>
        <begin position="20"/>
        <end position="41"/>
    </location>
</feature>
<keyword evidence="1" id="KW-0472">Membrane</keyword>
<organism evidence="2 3">
    <name type="scientific">Rhodothalassium salexigens DSM 2132</name>
    <dbReference type="NCBI Taxonomy" id="1188247"/>
    <lineage>
        <taxon>Bacteria</taxon>
        <taxon>Pseudomonadati</taxon>
        <taxon>Pseudomonadota</taxon>
        <taxon>Alphaproteobacteria</taxon>
        <taxon>Rhodothalassiales</taxon>
        <taxon>Rhodothalassiaceae</taxon>
        <taxon>Rhodothalassium</taxon>
    </lineage>
</organism>
<keyword evidence="1" id="KW-1133">Transmembrane helix</keyword>
<proteinExistence type="predicted"/>
<name>A0A4V2SNV2_RHOSA</name>
<dbReference type="EMBL" id="SLXO01000009">
    <property type="protein sequence ID" value="TCP32596.1"/>
    <property type="molecule type" value="Genomic_DNA"/>
</dbReference>
<keyword evidence="1" id="KW-0812">Transmembrane</keyword>
<protein>
    <submittedName>
        <fullName evidence="2">Uncharacterized protein</fullName>
    </submittedName>
</protein>
<comment type="caution">
    <text evidence="2">The sequence shown here is derived from an EMBL/GenBank/DDBJ whole genome shotgun (WGS) entry which is preliminary data.</text>
</comment>
<evidence type="ECO:0000313" key="3">
    <source>
        <dbReference type="Proteomes" id="UP000295399"/>
    </source>
</evidence>
<evidence type="ECO:0000256" key="1">
    <source>
        <dbReference type="SAM" id="Phobius"/>
    </source>
</evidence>
<dbReference type="InParanoid" id="A0A4V2SNV2"/>
<dbReference type="AlphaFoldDB" id="A0A4V2SNV2"/>
<dbReference type="Proteomes" id="UP000295399">
    <property type="component" value="Unassembled WGS sequence"/>
</dbReference>
<reference evidence="2 3" key="1">
    <citation type="submission" date="2019-03" db="EMBL/GenBank/DDBJ databases">
        <title>Genomic Encyclopedia of Type Strains, Phase IV (KMG-IV): sequencing the most valuable type-strain genomes for metagenomic binning, comparative biology and taxonomic classification.</title>
        <authorList>
            <person name="Goeker M."/>
        </authorList>
    </citation>
    <scope>NUCLEOTIDE SEQUENCE [LARGE SCALE GENOMIC DNA]</scope>
    <source>
        <strain evidence="2 3">DSM 2132</strain>
    </source>
</reference>
<sequence>MNVLGDYWRDLRTAAELLLVLRPYHCLGVGIALALAADLVLSGGL</sequence>
<evidence type="ECO:0000313" key="2">
    <source>
        <dbReference type="EMBL" id="TCP32596.1"/>
    </source>
</evidence>
<accession>A0A4V2SNV2</accession>
<gene>
    <name evidence="2" type="ORF">EV659_10988</name>
</gene>
<keyword evidence="3" id="KW-1185">Reference proteome</keyword>
<dbReference type="RefSeq" id="WP_165878867.1">
    <property type="nucleotide sequence ID" value="NZ_JACIGF010000009.1"/>
</dbReference>